<protein>
    <recommendedName>
        <fullName evidence="9">Putative sodium-coupled neutral amino acid transporter 11</fullName>
    </recommendedName>
    <alternativeName>
        <fullName evidence="10">Solute carrier family 38 member 11</fullName>
    </alternativeName>
</protein>
<comment type="similarity">
    <text evidence="2">Belongs to the amino acid/polyamine transporter 2 family.</text>
</comment>
<evidence type="ECO:0000256" key="3">
    <source>
        <dbReference type="ARBA" id="ARBA00022448"/>
    </source>
</evidence>
<evidence type="ECO:0000256" key="11">
    <source>
        <dbReference type="SAM" id="Phobius"/>
    </source>
</evidence>
<sequence>MAEEPENMYINVEESSVNLSSDYLEIADDNDKEENSVLAESIPLINLVHSEEHERTGTVFSSIFTLVSTMVGGGILSLPFAFQQGGFIMTSIILLCVLMASTHGAFFIINSKRYCQGKIKNVEDVAKIAFGNKGKV</sequence>
<evidence type="ECO:0000256" key="9">
    <source>
        <dbReference type="ARBA" id="ARBA00040814"/>
    </source>
</evidence>
<evidence type="ECO:0000256" key="8">
    <source>
        <dbReference type="ARBA" id="ARBA00037101"/>
    </source>
</evidence>
<dbReference type="PANTHER" id="PTHR22950:SF458">
    <property type="entry name" value="SODIUM-COUPLED NEUTRAL AMINO ACID TRANSPORTER 11-RELATED"/>
    <property type="match status" value="1"/>
</dbReference>
<comment type="caution">
    <text evidence="13">The sequence shown here is derived from an EMBL/GenBank/DDBJ whole genome shotgun (WGS) entry which is preliminary data.</text>
</comment>
<evidence type="ECO:0000256" key="6">
    <source>
        <dbReference type="ARBA" id="ARBA00022989"/>
    </source>
</evidence>
<feature type="domain" description="Amino acid transporter transmembrane" evidence="12">
    <location>
        <begin position="55"/>
        <end position="135"/>
    </location>
</feature>
<evidence type="ECO:0000256" key="2">
    <source>
        <dbReference type="ARBA" id="ARBA00008066"/>
    </source>
</evidence>
<evidence type="ECO:0000256" key="5">
    <source>
        <dbReference type="ARBA" id="ARBA00022970"/>
    </source>
</evidence>
<evidence type="ECO:0000259" key="12">
    <source>
        <dbReference type="Pfam" id="PF01490"/>
    </source>
</evidence>
<keyword evidence="5" id="KW-0029">Amino-acid transport</keyword>
<keyword evidence="3" id="KW-0813">Transport</keyword>
<evidence type="ECO:0000256" key="10">
    <source>
        <dbReference type="ARBA" id="ARBA00041723"/>
    </source>
</evidence>
<keyword evidence="4 11" id="KW-0812">Transmembrane</keyword>
<comment type="subcellular location">
    <subcellularLocation>
        <location evidence="1">Membrane</location>
        <topology evidence="1">Multi-pass membrane protein</topology>
    </subcellularLocation>
</comment>
<evidence type="ECO:0000256" key="4">
    <source>
        <dbReference type="ARBA" id="ARBA00022692"/>
    </source>
</evidence>
<dbReference type="Proteomes" id="UP001163046">
    <property type="component" value="Unassembled WGS sequence"/>
</dbReference>
<feature type="transmembrane region" description="Helical" evidence="11">
    <location>
        <begin position="88"/>
        <end position="109"/>
    </location>
</feature>
<dbReference type="GO" id="GO:0016020">
    <property type="term" value="C:membrane"/>
    <property type="evidence" value="ECO:0007669"/>
    <property type="project" value="UniProtKB-SubCell"/>
</dbReference>
<name>A0A9W9ZXX3_9CNID</name>
<reference evidence="13" key="1">
    <citation type="submission" date="2023-01" db="EMBL/GenBank/DDBJ databases">
        <title>Genome assembly of the deep-sea coral Lophelia pertusa.</title>
        <authorList>
            <person name="Herrera S."/>
            <person name="Cordes E."/>
        </authorList>
    </citation>
    <scope>NUCLEOTIDE SEQUENCE</scope>
    <source>
        <strain evidence="13">USNM1676648</strain>
        <tissue evidence="13">Polyp</tissue>
    </source>
</reference>
<keyword evidence="14" id="KW-1185">Reference proteome</keyword>
<dbReference type="Pfam" id="PF01490">
    <property type="entry name" value="Aa_trans"/>
    <property type="match status" value="1"/>
</dbReference>
<dbReference type="GO" id="GO:0015179">
    <property type="term" value="F:L-amino acid transmembrane transporter activity"/>
    <property type="evidence" value="ECO:0007669"/>
    <property type="project" value="TreeGrafter"/>
</dbReference>
<dbReference type="EMBL" id="MU825424">
    <property type="protein sequence ID" value="KAJ7389886.1"/>
    <property type="molecule type" value="Genomic_DNA"/>
</dbReference>
<accession>A0A9W9ZXX3</accession>
<gene>
    <name evidence="13" type="ORF">OS493_028855</name>
</gene>
<keyword evidence="6 11" id="KW-1133">Transmembrane helix</keyword>
<evidence type="ECO:0000313" key="13">
    <source>
        <dbReference type="EMBL" id="KAJ7389886.1"/>
    </source>
</evidence>
<keyword evidence="7 11" id="KW-0472">Membrane</keyword>
<comment type="function">
    <text evidence="8">Putative sodium-dependent amino acid/proton antiporter.</text>
</comment>
<evidence type="ECO:0000256" key="1">
    <source>
        <dbReference type="ARBA" id="ARBA00004141"/>
    </source>
</evidence>
<dbReference type="AlphaFoldDB" id="A0A9W9ZXX3"/>
<dbReference type="OrthoDB" id="28208at2759"/>
<evidence type="ECO:0000256" key="7">
    <source>
        <dbReference type="ARBA" id="ARBA00023136"/>
    </source>
</evidence>
<feature type="transmembrane region" description="Helical" evidence="11">
    <location>
        <begin position="59"/>
        <end position="82"/>
    </location>
</feature>
<organism evidence="13 14">
    <name type="scientific">Desmophyllum pertusum</name>
    <dbReference type="NCBI Taxonomy" id="174260"/>
    <lineage>
        <taxon>Eukaryota</taxon>
        <taxon>Metazoa</taxon>
        <taxon>Cnidaria</taxon>
        <taxon>Anthozoa</taxon>
        <taxon>Hexacorallia</taxon>
        <taxon>Scleractinia</taxon>
        <taxon>Caryophylliina</taxon>
        <taxon>Caryophylliidae</taxon>
        <taxon>Desmophyllum</taxon>
    </lineage>
</organism>
<dbReference type="PANTHER" id="PTHR22950">
    <property type="entry name" value="AMINO ACID TRANSPORTER"/>
    <property type="match status" value="1"/>
</dbReference>
<dbReference type="InterPro" id="IPR013057">
    <property type="entry name" value="AA_transpt_TM"/>
</dbReference>
<proteinExistence type="inferred from homology"/>
<evidence type="ECO:0000313" key="14">
    <source>
        <dbReference type="Proteomes" id="UP001163046"/>
    </source>
</evidence>